<evidence type="ECO:0000313" key="1">
    <source>
        <dbReference type="EMBL" id="MFN6549881.1"/>
    </source>
</evidence>
<protein>
    <submittedName>
        <fullName evidence="1">Carboxymuconolactone decarboxylase family protein</fullName>
    </submittedName>
</protein>
<dbReference type="EMBL" id="JBKBDE010000001">
    <property type="protein sequence ID" value="MFN6549881.1"/>
    <property type="molecule type" value="Genomic_DNA"/>
</dbReference>
<dbReference type="PANTHER" id="PTHR34846">
    <property type="entry name" value="4-CARBOXYMUCONOLACTONE DECARBOXYLASE FAMILY PROTEIN (AFU_ORTHOLOGUE AFUA_6G11590)"/>
    <property type="match status" value="1"/>
</dbReference>
<evidence type="ECO:0000313" key="2">
    <source>
        <dbReference type="Proteomes" id="UP001635817"/>
    </source>
</evidence>
<sequence length="175" mass="19370">MTADGIPYPDLDALTPELRQAVTDRASLNIFRMITHTPGLAPGFLTMAKDLLQHNSLPPTWRELCILRVGHRYESVYEVYQHDLIGKAVGLTDAGLAAAKTGSPDELDDDHAAILRLTDRLLDAHTLEGPHLAEARKLLTLNQLADLVLTVGFYQLVCNFLNTFQVRPEGEGDDR</sequence>
<name>A0ABW9LTM0_9MYCO</name>
<dbReference type="SUPFAM" id="SSF69118">
    <property type="entry name" value="AhpD-like"/>
    <property type="match status" value="1"/>
</dbReference>
<comment type="caution">
    <text evidence="1">The sequence shown here is derived from an EMBL/GenBank/DDBJ whole genome shotgun (WGS) entry which is preliminary data.</text>
</comment>
<dbReference type="InterPro" id="IPR029032">
    <property type="entry name" value="AhpD-like"/>
</dbReference>
<dbReference type="Gene3D" id="1.20.1290.10">
    <property type="entry name" value="AhpD-like"/>
    <property type="match status" value="1"/>
</dbReference>
<organism evidence="1 2">
    <name type="scientific">Mycolicibacterium septicum</name>
    <dbReference type="NCBI Taxonomy" id="98668"/>
    <lineage>
        <taxon>Bacteria</taxon>
        <taxon>Bacillati</taxon>
        <taxon>Actinomycetota</taxon>
        <taxon>Actinomycetes</taxon>
        <taxon>Mycobacteriales</taxon>
        <taxon>Mycobacteriaceae</taxon>
        <taxon>Mycolicibacterium</taxon>
    </lineage>
</organism>
<keyword evidence="2" id="KW-1185">Reference proteome</keyword>
<accession>A0ABW9LTM0</accession>
<dbReference type="PANTHER" id="PTHR34846:SF11">
    <property type="entry name" value="4-CARBOXYMUCONOLACTONE DECARBOXYLASE FAMILY PROTEIN (AFU_ORTHOLOGUE AFUA_6G11590)"/>
    <property type="match status" value="1"/>
</dbReference>
<reference evidence="1 2" key="1">
    <citation type="submission" date="2024-12" db="EMBL/GenBank/DDBJ databases">
        <title>The coexistence of Mycolicibacterium septicum and Mycolicibacterium nivoides in clinical samples.</title>
        <authorList>
            <person name="Wang C."/>
            <person name="Feng Y."/>
            <person name="Zong Z."/>
        </authorList>
    </citation>
    <scope>NUCLEOTIDE SEQUENCE [LARGE SCALE GENOMIC DNA]</scope>
    <source>
        <strain evidence="1 2">120310</strain>
    </source>
</reference>
<proteinExistence type="predicted"/>
<gene>
    <name evidence="1" type="ORF">ACK4CP_05740</name>
</gene>
<dbReference type="RefSeq" id="WP_409548748.1">
    <property type="nucleotide sequence ID" value="NZ_JBKBDE010000001.1"/>
</dbReference>
<dbReference type="Proteomes" id="UP001635817">
    <property type="component" value="Unassembled WGS sequence"/>
</dbReference>